<dbReference type="GO" id="GO:0006865">
    <property type="term" value="P:amino acid transport"/>
    <property type="evidence" value="ECO:0007669"/>
    <property type="project" value="UniProtKB-KW"/>
</dbReference>
<evidence type="ECO:0000313" key="12">
    <source>
        <dbReference type="Proteomes" id="UP000051184"/>
    </source>
</evidence>
<feature type="transmembrane region" description="Helical" evidence="9">
    <location>
        <begin position="242"/>
        <end position="265"/>
    </location>
</feature>
<comment type="similarity">
    <text evidence="2">Belongs to the binding-protein-dependent transport system permease family. HisMQ subfamily.</text>
</comment>
<keyword evidence="6" id="KW-0029">Amino-acid transport</keyword>
<feature type="transmembrane region" description="Helical" evidence="9">
    <location>
        <begin position="136"/>
        <end position="154"/>
    </location>
</feature>
<reference evidence="12" key="1">
    <citation type="submission" date="2015-09" db="EMBL/GenBank/DDBJ databases">
        <authorList>
            <person name="Rodrigo-Torres Lidia"/>
            <person name="Arahal R.David."/>
        </authorList>
    </citation>
    <scope>NUCLEOTIDE SEQUENCE [LARGE SCALE GENOMIC DNA]</scope>
    <source>
        <strain evidence="12">CECT 5114</strain>
    </source>
</reference>
<evidence type="ECO:0000256" key="1">
    <source>
        <dbReference type="ARBA" id="ARBA00004429"/>
    </source>
</evidence>
<dbReference type="GO" id="GO:0022857">
    <property type="term" value="F:transmembrane transporter activity"/>
    <property type="evidence" value="ECO:0007669"/>
    <property type="project" value="InterPro"/>
</dbReference>
<keyword evidence="12" id="KW-1185">Reference proteome</keyword>
<dbReference type="NCBIfam" id="TIGR01726">
    <property type="entry name" value="HEQRo_perm_3TM"/>
    <property type="match status" value="1"/>
</dbReference>
<feature type="transmembrane region" description="Helical" evidence="9">
    <location>
        <begin position="22"/>
        <end position="43"/>
    </location>
</feature>
<dbReference type="CDD" id="cd06261">
    <property type="entry name" value="TM_PBP2"/>
    <property type="match status" value="2"/>
</dbReference>
<dbReference type="PANTHER" id="PTHR30614:SF37">
    <property type="entry name" value="AMINO-ACID ABC TRANSPORTER PERMEASE PROTEIN YHDX-RELATED"/>
    <property type="match status" value="1"/>
</dbReference>
<dbReference type="InterPro" id="IPR010065">
    <property type="entry name" value="AA_ABC_transptr_permease_3TM"/>
</dbReference>
<evidence type="ECO:0000259" key="10">
    <source>
        <dbReference type="PROSITE" id="PS50928"/>
    </source>
</evidence>
<evidence type="ECO:0000256" key="4">
    <source>
        <dbReference type="ARBA" id="ARBA00022475"/>
    </source>
</evidence>
<dbReference type="GO" id="GO:0043190">
    <property type="term" value="C:ATP-binding cassette (ABC) transporter complex"/>
    <property type="evidence" value="ECO:0007669"/>
    <property type="project" value="InterPro"/>
</dbReference>
<evidence type="ECO:0000256" key="6">
    <source>
        <dbReference type="ARBA" id="ARBA00022970"/>
    </source>
</evidence>
<feature type="domain" description="ABC transmembrane type-1" evidence="10">
    <location>
        <begin position="91"/>
        <end position="404"/>
    </location>
</feature>
<name>A0A0P1IUB2_9RHOB</name>
<feature type="transmembrane region" description="Helical" evidence="9">
    <location>
        <begin position="386"/>
        <end position="407"/>
    </location>
</feature>
<comment type="subcellular location">
    <subcellularLocation>
        <location evidence="1">Cell inner membrane</location>
        <topology evidence="1">Multi-pass membrane protein</topology>
    </subcellularLocation>
    <subcellularLocation>
        <location evidence="9">Cell membrane</location>
        <topology evidence="9">Multi-pass membrane protein</topology>
    </subcellularLocation>
</comment>
<evidence type="ECO:0000256" key="5">
    <source>
        <dbReference type="ARBA" id="ARBA00022692"/>
    </source>
</evidence>
<feature type="transmembrane region" description="Helical" evidence="9">
    <location>
        <begin position="285"/>
        <end position="307"/>
    </location>
</feature>
<dbReference type="RefSeq" id="WP_058313856.1">
    <property type="nucleotide sequence ID" value="NZ_CYTO01000003.1"/>
</dbReference>
<dbReference type="AlphaFoldDB" id="A0A0P1IUB2"/>
<evidence type="ECO:0000256" key="7">
    <source>
        <dbReference type="ARBA" id="ARBA00022989"/>
    </source>
</evidence>
<proteinExistence type="inferred from homology"/>
<feature type="transmembrane region" description="Helical" evidence="9">
    <location>
        <begin position="86"/>
        <end position="115"/>
    </location>
</feature>
<keyword evidence="5 9" id="KW-0812">Transmembrane</keyword>
<accession>A0A0P1IUB2</accession>
<evidence type="ECO:0000256" key="2">
    <source>
        <dbReference type="ARBA" id="ARBA00010072"/>
    </source>
</evidence>
<keyword evidence="3 9" id="KW-0813">Transport</keyword>
<dbReference type="STRING" id="1715691.TA5113_00166"/>
<gene>
    <name evidence="11" type="primary">glnM_1</name>
    <name evidence="11" type="ORF">TA5114_00625</name>
</gene>
<keyword evidence="8 9" id="KW-0472">Membrane</keyword>
<dbReference type="PANTHER" id="PTHR30614">
    <property type="entry name" value="MEMBRANE COMPONENT OF AMINO ACID ABC TRANSPORTER"/>
    <property type="match status" value="1"/>
</dbReference>
<evidence type="ECO:0000313" key="11">
    <source>
        <dbReference type="EMBL" id="CUK24838.1"/>
    </source>
</evidence>
<protein>
    <submittedName>
        <fullName evidence="11">Putative glutamine ABC transporter permease protein GlnM</fullName>
    </submittedName>
</protein>
<dbReference type="InterPro" id="IPR035906">
    <property type="entry name" value="MetI-like_sf"/>
</dbReference>
<keyword evidence="7 9" id="KW-1133">Transmembrane helix</keyword>
<dbReference type="InterPro" id="IPR043429">
    <property type="entry name" value="ArtM/GltK/GlnP/TcyL/YhdX-like"/>
</dbReference>
<dbReference type="OrthoDB" id="9808531at2"/>
<feature type="transmembrane region" description="Helical" evidence="9">
    <location>
        <begin position="198"/>
        <end position="221"/>
    </location>
</feature>
<feature type="transmembrane region" description="Helical" evidence="9">
    <location>
        <begin position="356"/>
        <end position="374"/>
    </location>
</feature>
<evidence type="ECO:0000256" key="9">
    <source>
        <dbReference type="RuleBase" id="RU363032"/>
    </source>
</evidence>
<evidence type="ECO:0000256" key="8">
    <source>
        <dbReference type="ARBA" id="ARBA00023136"/>
    </source>
</evidence>
<dbReference type="InterPro" id="IPR000515">
    <property type="entry name" value="MetI-like"/>
</dbReference>
<keyword evidence="4" id="KW-1003">Cell membrane</keyword>
<dbReference type="Gene3D" id="1.10.3720.10">
    <property type="entry name" value="MetI-like"/>
    <property type="match status" value="2"/>
</dbReference>
<dbReference type="EMBL" id="CYUE01000003">
    <property type="protein sequence ID" value="CUK24838.1"/>
    <property type="molecule type" value="Genomic_DNA"/>
</dbReference>
<dbReference type="Proteomes" id="UP000051184">
    <property type="component" value="Unassembled WGS sequence"/>
</dbReference>
<dbReference type="SUPFAM" id="SSF161098">
    <property type="entry name" value="MetI-like"/>
    <property type="match status" value="2"/>
</dbReference>
<dbReference type="Pfam" id="PF00528">
    <property type="entry name" value="BPD_transp_1"/>
    <property type="match status" value="1"/>
</dbReference>
<dbReference type="PROSITE" id="PS50928">
    <property type="entry name" value="ABC_TM1"/>
    <property type="match status" value="1"/>
</dbReference>
<organism evidence="11 12">
    <name type="scientific">Cognatishimia activa</name>
    <dbReference type="NCBI Taxonomy" id="1715691"/>
    <lineage>
        <taxon>Bacteria</taxon>
        <taxon>Pseudomonadati</taxon>
        <taxon>Pseudomonadota</taxon>
        <taxon>Alphaproteobacteria</taxon>
        <taxon>Rhodobacterales</taxon>
        <taxon>Paracoccaceae</taxon>
        <taxon>Cognatishimia</taxon>
    </lineage>
</organism>
<sequence>MSDTVAPKEAFRLSMLLYDSRYRGITIQVFVLLLVLSAIFWLANNAVQNLAALGKPLRFDFLGQTASYDISQRLIEYKSTDTHGRAVLVGLLNTLLVAFMGCVAATILGVIGGVLRLSNNWLVSRLVAAYVEIFRNVPVLLWIYVCMFTLTAIAPQPREFRGDNANASMLLNDSVAVTNRGIYFPEPLFSRPLGDIDIGIFKISIELLVLLGVLVAGIYAGRWNNKRANAIQVQTGDRPATAIVNALMIIVPILAVLIALGFHVGKPELKGFNFKGGINMSAPLIGLWLGLTLYTTTYIIEAVRSGIQAVSKGQSEAAFALGLRPGRTMSLVILPQAMRVIIPQLISQYLNLTKNSSLAIAIGYMDLVSTLGGITLNQTGREMESILMLMAIYLAISLTISTAMNWYNNKVKLTER</sequence>
<evidence type="ECO:0000256" key="3">
    <source>
        <dbReference type="ARBA" id="ARBA00022448"/>
    </source>
</evidence>